<comment type="caution">
    <text evidence="3">The sequence shown here is derived from an EMBL/GenBank/DDBJ whole genome shotgun (WGS) entry which is preliminary data.</text>
</comment>
<reference evidence="3 4" key="1">
    <citation type="journal article" date="2021" name="Elife">
        <title>Chloroplast acquisition without the gene transfer in kleptoplastic sea slugs, Plakobranchus ocellatus.</title>
        <authorList>
            <person name="Maeda T."/>
            <person name="Takahashi S."/>
            <person name="Yoshida T."/>
            <person name="Shimamura S."/>
            <person name="Takaki Y."/>
            <person name="Nagai Y."/>
            <person name="Toyoda A."/>
            <person name="Suzuki Y."/>
            <person name="Arimoto A."/>
            <person name="Ishii H."/>
            <person name="Satoh N."/>
            <person name="Nishiyama T."/>
            <person name="Hasebe M."/>
            <person name="Maruyama T."/>
            <person name="Minagawa J."/>
            <person name="Obokata J."/>
            <person name="Shigenobu S."/>
        </authorList>
    </citation>
    <scope>NUCLEOTIDE SEQUENCE [LARGE SCALE GENOMIC DNA]</scope>
</reference>
<gene>
    <name evidence="3" type="ORF">PoB_005869900</name>
</gene>
<accession>A0AAV4CHH1</accession>
<evidence type="ECO:0000313" key="3">
    <source>
        <dbReference type="EMBL" id="GFO32194.1"/>
    </source>
</evidence>
<protein>
    <recommendedName>
        <fullName evidence="2">Reverse transcriptase/retrotransposon-derived protein RNase H-like domain-containing protein</fullName>
    </recommendedName>
</protein>
<dbReference type="Pfam" id="PF17919">
    <property type="entry name" value="RT_RNaseH_2"/>
    <property type="match status" value="1"/>
</dbReference>
<dbReference type="AlphaFoldDB" id="A0AAV4CHH1"/>
<dbReference type="InterPro" id="IPR041577">
    <property type="entry name" value="RT_RNaseH_2"/>
</dbReference>
<evidence type="ECO:0000259" key="2">
    <source>
        <dbReference type="Pfam" id="PF17919"/>
    </source>
</evidence>
<keyword evidence="4" id="KW-1185">Reference proteome</keyword>
<feature type="compositionally biased region" description="Polar residues" evidence="1">
    <location>
        <begin position="65"/>
        <end position="89"/>
    </location>
</feature>
<evidence type="ECO:0000313" key="4">
    <source>
        <dbReference type="Proteomes" id="UP000735302"/>
    </source>
</evidence>
<name>A0AAV4CHH1_9GAST</name>
<evidence type="ECO:0000256" key="1">
    <source>
        <dbReference type="SAM" id="MobiDB-lite"/>
    </source>
</evidence>
<dbReference type="EMBL" id="BLXT01006570">
    <property type="protein sequence ID" value="GFO32194.1"/>
    <property type="molecule type" value="Genomic_DNA"/>
</dbReference>
<sequence>MNKISGLDDQCLWLKKMNKISGLDVQFVVRSDASDSGLGVVLLQEKKPTFDDMPCRYASRRLNPRESSPSNAREKLAQTTSVTNLTDPW</sequence>
<feature type="domain" description="Reverse transcriptase/retrotransposon-derived protein RNase H-like" evidence="2">
    <location>
        <begin position="24"/>
        <end position="82"/>
    </location>
</feature>
<dbReference type="Proteomes" id="UP000735302">
    <property type="component" value="Unassembled WGS sequence"/>
</dbReference>
<proteinExistence type="predicted"/>
<organism evidence="3 4">
    <name type="scientific">Plakobranchus ocellatus</name>
    <dbReference type="NCBI Taxonomy" id="259542"/>
    <lineage>
        <taxon>Eukaryota</taxon>
        <taxon>Metazoa</taxon>
        <taxon>Spiralia</taxon>
        <taxon>Lophotrochozoa</taxon>
        <taxon>Mollusca</taxon>
        <taxon>Gastropoda</taxon>
        <taxon>Heterobranchia</taxon>
        <taxon>Euthyneura</taxon>
        <taxon>Panpulmonata</taxon>
        <taxon>Sacoglossa</taxon>
        <taxon>Placobranchoidea</taxon>
        <taxon>Plakobranchidae</taxon>
        <taxon>Plakobranchus</taxon>
    </lineage>
</organism>
<feature type="region of interest" description="Disordered" evidence="1">
    <location>
        <begin position="60"/>
        <end position="89"/>
    </location>
</feature>